<evidence type="ECO:0000313" key="3">
    <source>
        <dbReference type="Proteomes" id="UP001187192"/>
    </source>
</evidence>
<sequence length="131" mass="14480">MGLTSEDMIDDIMEAEIIAYILRAAAPEDDCLLVPVDDAGIGEPLFQGGLILPEDPIPAVLVQEIPPQEAEADADDADMDLANLLAAPEDNPEDPLIIFIMSDDEEDIEEEQEEWEEQEGDIEEELEDLEE</sequence>
<keyword evidence="3" id="KW-1185">Reference proteome</keyword>
<dbReference type="Proteomes" id="UP001187192">
    <property type="component" value="Unassembled WGS sequence"/>
</dbReference>
<gene>
    <name evidence="2" type="ORF">TIFTF001_031496</name>
</gene>
<comment type="caution">
    <text evidence="2">The sequence shown here is derived from an EMBL/GenBank/DDBJ whole genome shotgun (WGS) entry which is preliminary data.</text>
</comment>
<reference evidence="2" key="1">
    <citation type="submission" date="2023-07" db="EMBL/GenBank/DDBJ databases">
        <title>draft genome sequence of fig (Ficus carica).</title>
        <authorList>
            <person name="Takahashi T."/>
            <person name="Nishimura K."/>
        </authorList>
    </citation>
    <scope>NUCLEOTIDE SEQUENCE</scope>
</reference>
<feature type="region of interest" description="Disordered" evidence="1">
    <location>
        <begin position="104"/>
        <end position="131"/>
    </location>
</feature>
<proteinExistence type="predicted"/>
<protein>
    <submittedName>
        <fullName evidence="2">Uncharacterized protein</fullName>
    </submittedName>
</protein>
<organism evidence="2 3">
    <name type="scientific">Ficus carica</name>
    <name type="common">Common fig</name>
    <dbReference type="NCBI Taxonomy" id="3494"/>
    <lineage>
        <taxon>Eukaryota</taxon>
        <taxon>Viridiplantae</taxon>
        <taxon>Streptophyta</taxon>
        <taxon>Embryophyta</taxon>
        <taxon>Tracheophyta</taxon>
        <taxon>Spermatophyta</taxon>
        <taxon>Magnoliopsida</taxon>
        <taxon>eudicotyledons</taxon>
        <taxon>Gunneridae</taxon>
        <taxon>Pentapetalae</taxon>
        <taxon>rosids</taxon>
        <taxon>fabids</taxon>
        <taxon>Rosales</taxon>
        <taxon>Moraceae</taxon>
        <taxon>Ficeae</taxon>
        <taxon>Ficus</taxon>
    </lineage>
</organism>
<dbReference type="EMBL" id="BTGU01000129">
    <property type="protein sequence ID" value="GMN62413.1"/>
    <property type="molecule type" value="Genomic_DNA"/>
</dbReference>
<name>A0AA88DVJ3_FICCA</name>
<dbReference type="AlphaFoldDB" id="A0AA88DVJ3"/>
<evidence type="ECO:0000313" key="2">
    <source>
        <dbReference type="EMBL" id="GMN62413.1"/>
    </source>
</evidence>
<accession>A0AA88DVJ3</accession>
<evidence type="ECO:0000256" key="1">
    <source>
        <dbReference type="SAM" id="MobiDB-lite"/>
    </source>
</evidence>